<keyword evidence="4" id="KW-0804">Transcription</keyword>
<evidence type="ECO:0000256" key="2">
    <source>
        <dbReference type="ARBA" id="ARBA00023015"/>
    </source>
</evidence>
<sequence>MGDGDTEAAHEAIMQATYRALCEHGYADLTMKAIAEETGKSKATLHYYYDTKQDLLVAFLEYLLESFHEKVQLRDDENPAAQLTTILEKLVFGPDDYKEFQTAMLELRSQAPYSDAYRAQLRANNEELTALLAGIIERGIEDGVFQDVDPNRTASYLLSTIDGARTRWIVLDDDDVLTTVNEELQDYLAERVLVDGQEQIE</sequence>
<dbReference type="InterPro" id="IPR039538">
    <property type="entry name" value="BetI_C"/>
</dbReference>
<dbReference type="Pfam" id="PF00440">
    <property type="entry name" value="TetR_N"/>
    <property type="match status" value="1"/>
</dbReference>
<dbReference type="InterPro" id="IPR001647">
    <property type="entry name" value="HTH_TetR"/>
</dbReference>
<keyword evidence="2" id="KW-0805">Transcription regulation</keyword>
<proteinExistence type="predicted"/>
<dbReference type="InterPro" id="IPR009057">
    <property type="entry name" value="Homeodomain-like_sf"/>
</dbReference>
<organism evidence="7 8">
    <name type="scientific">Halorientalis persicus</name>
    <dbReference type="NCBI Taxonomy" id="1367881"/>
    <lineage>
        <taxon>Archaea</taxon>
        <taxon>Methanobacteriati</taxon>
        <taxon>Methanobacteriota</taxon>
        <taxon>Stenosarchaea group</taxon>
        <taxon>Halobacteria</taxon>
        <taxon>Halobacteriales</taxon>
        <taxon>Haloarculaceae</taxon>
        <taxon>Halorientalis</taxon>
    </lineage>
</organism>
<dbReference type="SUPFAM" id="SSF48498">
    <property type="entry name" value="Tetracyclin repressor-like, C-terminal domain"/>
    <property type="match status" value="1"/>
</dbReference>
<dbReference type="InterPro" id="IPR036271">
    <property type="entry name" value="Tet_transcr_reg_TetR-rel_C_sf"/>
</dbReference>
<dbReference type="GO" id="GO:0000976">
    <property type="term" value="F:transcription cis-regulatory region binding"/>
    <property type="evidence" value="ECO:0007669"/>
    <property type="project" value="TreeGrafter"/>
</dbReference>
<evidence type="ECO:0000313" key="7">
    <source>
        <dbReference type="EMBL" id="SEO20923.1"/>
    </source>
</evidence>
<evidence type="ECO:0000256" key="5">
    <source>
        <dbReference type="PROSITE-ProRule" id="PRU00335"/>
    </source>
</evidence>
<dbReference type="Pfam" id="PF13977">
    <property type="entry name" value="TetR_C_6"/>
    <property type="match status" value="1"/>
</dbReference>
<dbReference type="OrthoDB" id="135877at2157"/>
<keyword evidence="1" id="KW-0678">Repressor</keyword>
<dbReference type="AlphaFoldDB" id="A0A1H8MUP6"/>
<dbReference type="PANTHER" id="PTHR30055:SF234">
    <property type="entry name" value="HTH-TYPE TRANSCRIPTIONAL REGULATOR BETI"/>
    <property type="match status" value="1"/>
</dbReference>
<dbReference type="InterPro" id="IPR050109">
    <property type="entry name" value="HTH-type_TetR-like_transc_reg"/>
</dbReference>
<protein>
    <submittedName>
        <fullName evidence="7">Transcriptional regulator, TetR family</fullName>
    </submittedName>
</protein>
<accession>A0A1H8MUP6</accession>
<dbReference type="EMBL" id="FOCX01000009">
    <property type="protein sequence ID" value="SEO20923.1"/>
    <property type="molecule type" value="Genomic_DNA"/>
</dbReference>
<feature type="domain" description="HTH tetR-type" evidence="6">
    <location>
        <begin position="7"/>
        <end position="67"/>
    </location>
</feature>
<dbReference type="RefSeq" id="WP_092660142.1">
    <property type="nucleotide sequence ID" value="NZ_FOCX01000009.1"/>
</dbReference>
<dbReference type="GO" id="GO:0003700">
    <property type="term" value="F:DNA-binding transcription factor activity"/>
    <property type="evidence" value="ECO:0007669"/>
    <property type="project" value="TreeGrafter"/>
</dbReference>
<evidence type="ECO:0000259" key="6">
    <source>
        <dbReference type="PROSITE" id="PS50977"/>
    </source>
</evidence>
<dbReference type="Gene3D" id="1.10.357.10">
    <property type="entry name" value="Tetracycline Repressor, domain 2"/>
    <property type="match status" value="1"/>
</dbReference>
<evidence type="ECO:0000256" key="3">
    <source>
        <dbReference type="ARBA" id="ARBA00023125"/>
    </source>
</evidence>
<reference evidence="8" key="1">
    <citation type="submission" date="2016-10" db="EMBL/GenBank/DDBJ databases">
        <authorList>
            <person name="Varghese N."/>
            <person name="Submissions S."/>
        </authorList>
    </citation>
    <scope>NUCLEOTIDE SEQUENCE [LARGE SCALE GENOMIC DNA]</scope>
    <source>
        <strain evidence="8">IBRC-M 10043</strain>
    </source>
</reference>
<dbReference type="Proteomes" id="UP000198775">
    <property type="component" value="Unassembled WGS sequence"/>
</dbReference>
<dbReference type="PRINTS" id="PR00455">
    <property type="entry name" value="HTHTETR"/>
</dbReference>
<dbReference type="PANTHER" id="PTHR30055">
    <property type="entry name" value="HTH-TYPE TRANSCRIPTIONAL REGULATOR RUTR"/>
    <property type="match status" value="1"/>
</dbReference>
<gene>
    <name evidence="7" type="ORF">SAMN05216388_1009128</name>
</gene>
<evidence type="ECO:0000313" key="8">
    <source>
        <dbReference type="Proteomes" id="UP000198775"/>
    </source>
</evidence>
<feature type="DNA-binding region" description="H-T-H motif" evidence="5">
    <location>
        <begin position="30"/>
        <end position="49"/>
    </location>
</feature>
<keyword evidence="3 5" id="KW-0238">DNA-binding</keyword>
<dbReference type="PROSITE" id="PS50977">
    <property type="entry name" value="HTH_TETR_2"/>
    <property type="match status" value="1"/>
</dbReference>
<dbReference type="SUPFAM" id="SSF46689">
    <property type="entry name" value="Homeodomain-like"/>
    <property type="match status" value="1"/>
</dbReference>
<evidence type="ECO:0000256" key="4">
    <source>
        <dbReference type="ARBA" id="ARBA00023163"/>
    </source>
</evidence>
<evidence type="ECO:0000256" key="1">
    <source>
        <dbReference type="ARBA" id="ARBA00022491"/>
    </source>
</evidence>
<name>A0A1H8MUP6_9EURY</name>
<keyword evidence="8" id="KW-1185">Reference proteome</keyword>